<dbReference type="SMART" id="SM00534">
    <property type="entry name" value="MUTSac"/>
    <property type="match status" value="1"/>
</dbReference>
<dbReference type="Gene3D" id="3.40.50.300">
    <property type="entry name" value="P-loop containing nucleotide triphosphate hydrolases"/>
    <property type="match status" value="1"/>
</dbReference>
<dbReference type="InterPro" id="IPR036678">
    <property type="entry name" value="MutS_con_dom_sf"/>
</dbReference>
<dbReference type="PANTHER" id="PTHR11361:SF34">
    <property type="entry name" value="DNA MISMATCH REPAIR PROTEIN MSH1, MITOCHONDRIAL"/>
    <property type="match status" value="1"/>
</dbReference>
<dbReference type="SUPFAM" id="SSF53150">
    <property type="entry name" value="DNA repair protein MutS, domain II"/>
    <property type="match status" value="1"/>
</dbReference>
<evidence type="ECO:0000313" key="13">
    <source>
        <dbReference type="EMBL" id="MEM5947780.1"/>
    </source>
</evidence>
<dbReference type="Pfam" id="PF05192">
    <property type="entry name" value="MutS_III"/>
    <property type="match status" value="1"/>
</dbReference>
<dbReference type="InterPro" id="IPR036187">
    <property type="entry name" value="DNA_mismatch_repair_MutS_sf"/>
</dbReference>
<dbReference type="SUPFAM" id="SSF48334">
    <property type="entry name" value="DNA repair protein MutS, domain III"/>
    <property type="match status" value="1"/>
</dbReference>
<feature type="binding site" evidence="9">
    <location>
        <begin position="618"/>
        <end position="625"/>
    </location>
    <ligand>
        <name>ATP</name>
        <dbReference type="ChEBI" id="CHEBI:30616"/>
    </ligand>
</feature>
<dbReference type="PIRSF" id="PIRSF037677">
    <property type="entry name" value="DNA_mis_repair_Msh6"/>
    <property type="match status" value="1"/>
</dbReference>
<dbReference type="Gene3D" id="1.10.1420.10">
    <property type="match status" value="2"/>
</dbReference>
<sequence length="853" mass="96531">MAKSTDTPMMRQYAELKKKHREEILFFRLGDFYEMFAEDAKVASRILGITLTQRNGVPMCGIPFHAASGYISKLIKAGKKVAIAEQTELPQKGNKIVNREVIEVISPGTVIDENLLEGDKNNYIVCLSPVKKGVSFSCMEVSTGDLFSTVFEENIEETLSREIARLSPSELIIPESVFESKSVRNILEINNLYINRFPDWYFDKDSSYQKLLDIFGTINLKAYGLDYDSSELVSLGPLLRYVEENLKSVLRHVKKIVPYDNKDFLVLNETTIRNLELLCNLSDSTEKFSLYSVINNTCTPLGARALRSWILFPLVNVDEIHKRQNAVAELYHSQIMLSSIRDMLKSVLDLERLSSRVALDKAHAKDLYAIAVSLRKYKEIWDILLDNPVFSFFLCDVSIVNAAEKVSSLIFSAIKENPSINFNEGNIIREGYDDRIDRLRELKENSKFFLDSYMEEEKKSTNISNLKLKYNKIIGYFFEVSKSNIKNVPDYFIPRQTLVQSARYTTDKLMELETQISEAEEKLIELEYEIFVSVLKTVQQSIAHLFAIAKSIASIDVLQSLAFSATRYGYVRPVLKNNRNLKIKGGRHPIVEAYSSSAFVPNDLNISEGQPFFHIITGPNMSGKSTYLRQNALIVLMAQIGSFVPADEAEIGVVDKIFCRIGASDNLTKGESTFLVEMNETAFILHNASEKSLIIMDEVGRGTGTTDGLAIAKAVCEYIINYVKARTLFATHFHELTALDYKEVANKSLMIKETESDIIFLKKIIDKPAERSYGIHVAKLAGVPDWVFNRALELEKILVSESNYSQSITGLEQGLLFNLSDSIIEEIKAADINNITPLKAFKMLEKWKAILNK</sequence>
<keyword evidence="14" id="KW-1185">Reference proteome</keyword>
<dbReference type="EMBL" id="JBCHKQ010000002">
    <property type="protein sequence ID" value="MEM5947780.1"/>
    <property type="molecule type" value="Genomic_DNA"/>
</dbReference>
<dbReference type="Gene3D" id="3.40.1170.10">
    <property type="entry name" value="DNA repair protein MutS, domain I"/>
    <property type="match status" value="1"/>
</dbReference>
<dbReference type="Pfam" id="PF05190">
    <property type="entry name" value="MutS_IV"/>
    <property type="match status" value="1"/>
</dbReference>
<evidence type="ECO:0000256" key="1">
    <source>
        <dbReference type="ARBA" id="ARBA00006271"/>
    </source>
</evidence>
<organism evidence="13 14">
    <name type="scientific">Rarispira pelagica</name>
    <dbReference type="NCBI Taxonomy" id="3141764"/>
    <lineage>
        <taxon>Bacteria</taxon>
        <taxon>Pseudomonadati</taxon>
        <taxon>Spirochaetota</taxon>
        <taxon>Spirochaetia</taxon>
        <taxon>Winmispirales</taxon>
        <taxon>Winmispiraceae</taxon>
        <taxon>Rarispira</taxon>
    </lineage>
</organism>
<dbReference type="SMART" id="SM00533">
    <property type="entry name" value="MUTSd"/>
    <property type="match status" value="1"/>
</dbReference>
<evidence type="ECO:0000256" key="2">
    <source>
        <dbReference type="ARBA" id="ARBA00021982"/>
    </source>
</evidence>
<comment type="function">
    <text evidence="8 9">This protein is involved in the repair of mismatches in DNA. It is possible that it carries out the mismatch recognition step. This protein has a weak ATPase activity.</text>
</comment>
<evidence type="ECO:0000313" key="14">
    <source>
        <dbReference type="Proteomes" id="UP001466331"/>
    </source>
</evidence>
<dbReference type="InterPro" id="IPR045076">
    <property type="entry name" value="MutS"/>
</dbReference>
<dbReference type="RefSeq" id="WP_420069230.1">
    <property type="nucleotide sequence ID" value="NZ_JBCHKQ010000002.1"/>
</dbReference>
<dbReference type="InterPro" id="IPR007696">
    <property type="entry name" value="DNA_mismatch_repair_MutS_core"/>
</dbReference>
<dbReference type="InterPro" id="IPR007695">
    <property type="entry name" value="DNA_mismatch_repair_MutS-lik_N"/>
</dbReference>
<reference evidence="13 14" key="1">
    <citation type="submission" date="2024-03" db="EMBL/GenBank/DDBJ databases">
        <title>Ignisphaera cupida sp. nov., a hyperthermophilic hydrolytic archaeon from a hot spring of Kamchatka, and proposal of Ignisphaeraceae fam. nov.</title>
        <authorList>
            <person name="Podosokorskaya O.A."/>
            <person name="Elcheninov A.G."/>
            <person name="Maltseva A.I."/>
            <person name="Zayulina K.S."/>
            <person name="Novikov A."/>
            <person name="Merkel A.Y."/>
        </authorList>
    </citation>
    <scope>NUCLEOTIDE SEQUENCE [LARGE SCALE GENOMIC DNA]</scope>
    <source>
        <strain evidence="13 14">38H-sp</strain>
    </source>
</reference>
<comment type="caution">
    <text evidence="13">The sequence shown here is derived from an EMBL/GenBank/DDBJ whole genome shotgun (WGS) entry which is preliminary data.</text>
</comment>
<keyword evidence="7 9" id="KW-0234">DNA repair</keyword>
<dbReference type="HAMAP" id="MF_00096">
    <property type="entry name" value="MutS"/>
    <property type="match status" value="1"/>
</dbReference>
<dbReference type="SUPFAM" id="SSF55271">
    <property type="entry name" value="DNA repair protein MutS, domain I"/>
    <property type="match status" value="1"/>
</dbReference>
<feature type="coiled-coil region" evidence="11">
    <location>
        <begin position="502"/>
        <end position="529"/>
    </location>
</feature>
<feature type="domain" description="DNA mismatch repair proteins mutS family" evidence="12">
    <location>
        <begin position="692"/>
        <end position="708"/>
    </location>
</feature>
<dbReference type="InterPro" id="IPR017261">
    <property type="entry name" value="DNA_mismatch_repair_MutS/MSH"/>
</dbReference>
<evidence type="ECO:0000256" key="8">
    <source>
        <dbReference type="ARBA" id="ARBA00024647"/>
    </source>
</evidence>
<dbReference type="Pfam" id="PF05188">
    <property type="entry name" value="MutS_II"/>
    <property type="match status" value="1"/>
</dbReference>
<keyword evidence="5 9" id="KW-0067">ATP-binding</keyword>
<dbReference type="InterPro" id="IPR027417">
    <property type="entry name" value="P-loop_NTPase"/>
</dbReference>
<dbReference type="SUPFAM" id="SSF52540">
    <property type="entry name" value="P-loop containing nucleoside triphosphate hydrolases"/>
    <property type="match status" value="1"/>
</dbReference>
<evidence type="ECO:0000256" key="3">
    <source>
        <dbReference type="ARBA" id="ARBA00022741"/>
    </source>
</evidence>
<dbReference type="InterPro" id="IPR005748">
    <property type="entry name" value="DNA_mismatch_repair_MutS"/>
</dbReference>
<evidence type="ECO:0000256" key="6">
    <source>
        <dbReference type="ARBA" id="ARBA00023125"/>
    </source>
</evidence>
<dbReference type="PANTHER" id="PTHR11361">
    <property type="entry name" value="DNA MISMATCH REPAIR PROTEIN MUTS FAMILY MEMBER"/>
    <property type="match status" value="1"/>
</dbReference>
<gene>
    <name evidence="9 13" type="primary">mutS</name>
    <name evidence="13" type="ORF">WKV44_04405</name>
</gene>
<keyword evidence="4 9" id="KW-0227">DNA damage</keyword>
<evidence type="ECO:0000256" key="5">
    <source>
        <dbReference type="ARBA" id="ARBA00022840"/>
    </source>
</evidence>
<evidence type="ECO:0000256" key="10">
    <source>
        <dbReference type="RuleBase" id="RU003756"/>
    </source>
</evidence>
<dbReference type="PROSITE" id="PS00486">
    <property type="entry name" value="DNA_MISMATCH_REPAIR_2"/>
    <property type="match status" value="1"/>
</dbReference>
<evidence type="ECO:0000256" key="9">
    <source>
        <dbReference type="HAMAP-Rule" id="MF_00096"/>
    </source>
</evidence>
<dbReference type="NCBIfam" id="NF003810">
    <property type="entry name" value="PRK05399.1"/>
    <property type="match status" value="1"/>
</dbReference>
<evidence type="ECO:0000256" key="11">
    <source>
        <dbReference type="SAM" id="Coils"/>
    </source>
</evidence>
<keyword evidence="3 9" id="KW-0547">Nucleotide-binding</keyword>
<proteinExistence type="inferred from homology"/>
<keyword evidence="11" id="KW-0175">Coiled coil</keyword>
<dbReference type="Gene3D" id="3.30.420.110">
    <property type="entry name" value="MutS, connector domain"/>
    <property type="match status" value="1"/>
</dbReference>
<dbReference type="Pfam" id="PF00488">
    <property type="entry name" value="MutS_V"/>
    <property type="match status" value="1"/>
</dbReference>
<evidence type="ECO:0000256" key="7">
    <source>
        <dbReference type="ARBA" id="ARBA00023204"/>
    </source>
</evidence>
<evidence type="ECO:0000259" key="12">
    <source>
        <dbReference type="PROSITE" id="PS00486"/>
    </source>
</evidence>
<dbReference type="NCBIfam" id="TIGR01070">
    <property type="entry name" value="mutS1"/>
    <property type="match status" value="1"/>
</dbReference>
<dbReference type="InterPro" id="IPR007860">
    <property type="entry name" value="DNA_mmatch_repair_MutS_con_dom"/>
</dbReference>
<comment type="similarity">
    <text evidence="1 9 10">Belongs to the DNA mismatch repair MutS family.</text>
</comment>
<name>A0ABU9UAT6_9SPIR</name>
<protein>
    <recommendedName>
        <fullName evidence="2 9">DNA mismatch repair protein MutS</fullName>
    </recommendedName>
</protein>
<keyword evidence="6 9" id="KW-0238">DNA-binding</keyword>
<dbReference type="Proteomes" id="UP001466331">
    <property type="component" value="Unassembled WGS sequence"/>
</dbReference>
<dbReference type="InterPro" id="IPR007861">
    <property type="entry name" value="DNA_mismatch_repair_MutS_clamp"/>
</dbReference>
<dbReference type="InterPro" id="IPR016151">
    <property type="entry name" value="DNA_mismatch_repair_MutS_N"/>
</dbReference>
<dbReference type="InterPro" id="IPR000432">
    <property type="entry name" value="DNA_mismatch_repair_MutS_C"/>
</dbReference>
<dbReference type="CDD" id="cd03284">
    <property type="entry name" value="ABC_MutS1"/>
    <property type="match status" value="1"/>
</dbReference>
<evidence type="ECO:0000256" key="4">
    <source>
        <dbReference type="ARBA" id="ARBA00022763"/>
    </source>
</evidence>
<dbReference type="Pfam" id="PF01624">
    <property type="entry name" value="MutS_I"/>
    <property type="match status" value="1"/>
</dbReference>
<accession>A0ABU9UAT6</accession>